<dbReference type="Gene3D" id="3.60.10.10">
    <property type="entry name" value="Endonuclease/exonuclease/phosphatase"/>
    <property type="match status" value="1"/>
</dbReference>
<dbReference type="PANTHER" id="PTHR33273">
    <property type="entry name" value="DOMAIN-CONTAINING PROTEIN, PUTATIVE-RELATED"/>
    <property type="match status" value="1"/>
</dbReference>
<dbReference type="OrthoDB" id="411871at2759"/>
<proteinExistence type="predicted"/>
<feature type="domain" description="Endonuclease/exonuclease/phosphatase" evidence="2">
    <location>
        <begin position="21"/>
        <end position="137"/>
    </location>
</feature>
<dbReference type="AlphaFoldDB" id="A0A4Y2SSU0"/>
<gene>
    <name evidence="3" type="ORF">AVEN_79035_1</name>
</gene>
<feature type="region of interest" description="Disordered" evidence="1">
    <location>
        <begin position="329"/>
        <end position="386"/>
    </location>
</feature>
<dbReference type="InterPro" id="IPR036691">
    <property type="entry name" value="Endo/exonu/phosph_ase_sf"/>
</dbReference>
<dbReference type="GO" id="GO:0003824">
    <property type="term" value="F:catalytic activity"/>
    <property type="evidence" value="ECO:0007669"/>
    <property type="project" value="InterPro"/>
</dbReference>
<dbReference type="PANTHER" id="PTHR33273:SF4">
    <property type="entry name" value="ENDONUCLEASE_EXONUCLEASE_PHOSPHATASE DOMAIN-CONTAINING PROTEIN"/>
    <property type="match status" value="1"/>
</dbReference>
<evidence type="ECO:0000256" key="1">
    <source>
        <dbReference type="SAM" id="MobiDB-lite"/>
    </source>
</evidence>
<evidence type="ECO:0000313" key="3">
    <source>
        <dbReference type="EMBL" id="GBN90279.1"/>
    </source>
</evidence>
<name>A0A4Y2SSU0_ARAVE</name>
<keyword evidence="4" id="KW-1185">Reference proteome</keyword>
<feature type="compositionally biased region" description="Basic residues" evidence="1">
    <location>
        <begin position="363"/>
        <end position="378"/>
    </location>
</feature>
<dbReference type="Pfam" id="PF14529">
    <property type="entry name" value="Exo_endo_phos_2"/>
    <property type="match status" value="1"/>
</dbReference>
<organism evidence="3 4">
    <name type="scientific">Araneus ventricosus</name>
    <name type="common">Orbweaver spider</name>
    <name type="synonym">Epeira ventricosa</name>
    <dbReference type="NCBI Taxonomy" id="182803"/>
    <lineage>
        <taxon>Eukaryota</taxon>
        <taxon>Metazoa</taxon>
        <taxon>Ecdysozoa</taxon>
        <taxon>Arthropoda</taxon>
        <taxon>Chelicerata</taxon>
        <taxon>Arachnida</taxon>
        <taxon>Araneae</taxon>
        <taxon>Araneomorphae</taxon>
        <taxon>Entelegynae</taxon>
        <taxon>Araneoidea</taxon>
        <taxon>Araneidae</taxon>
        <taxon>Araneus</taxon>
    </lineage>
</organism>
<dbReference type="SUPFAM" id="SSF56219">
    <property type="entry name" value="DNase I-like"/>
    <property type="match status" value="1"/>
</dbReference>
<evidence type="ECO:0000259" key="2">
    <source>
        <dbReference type="Pfam" id="PF14529"/>
    </source>
</evidence>
<evidence type="ECO:0000313" key="4">
    <source>
        <dbReference type="Proteomes" id="UP000499080"/>
    </source>
</evidence>
<dbReference type="Proteomes" id="UP000499080">
    <property type="component" value="Unassembled WGS sequence"/>
</dbReference>
<dbReference type="EMBL" id="BGPR01023245">
    <property type="protein sequence ID" value="GBN90279.1"/>
    <property type="molecule type" value="Genomic_DNA"/>
</dbReference>
<accession>A0A4Y2SSU0</accession>
<dbReference type="InterPro" id="IPR005135">
    <property type="entry name" value="Endo/exonuclease/phosphatase"/>
</dbReference>
<comment type="caution">
    <text evidence="3">The sequence shown here is derived from an EMBL/GenBank/DDBJ whole genome shotgun (WGS) entry which is preliminary data.</text>
</comment>
<protein>
    <recommendedName>
        <fullName evidence="2">Endonuclease/exonuclease/phosphatase domain-containing protein</fullName>
    </recommendedName>
</protein>
<reference evidence="3 4" key="1">
    <citation type="journal article" date="2019" name="Sci. Rep.">
        <title>Orb-weaving spider Araneus ventricosus genome elucidates the spidroin gene catalogue.</title>
        <authorList>
            <person name="Kono N."/>
            <person name="Nakamura H."/>
            <person name="Ohtoshi R."/>
            <person name="Moran D.A.P."/>
            <person name="Shinohara A."/>
            <person name="Yoshida Y."/>
            <person name="Fujiwara M."/>
            <person name="Mori M."/>
            <person name="Tomita M."/>
            <person name="Arakawa K."/>
        </authorList>
    </citation>
    <scope>NUCLEOTIDE SEQUENCE [LARGE SCALE GENOMIC DNA]</scope>
</reference>
<sequence length="386" mass="44166">MKVFSASNVVGMTFNWGHKNILLLSIYSPPSEDLSITLQQIEDCLAIPHDGVILAGDFNAKSPIWGGTQEDERGKDLADFAFSRGLSILNEETSPPTFEGSRGRSWIDITLCDAPLLENIFKWKVDMEVTSSDHNSISFSLYTGKFPSKSHRKHRTRLENLDLAAFRAALHNSVGKWETPSLLTRTDIDRATDHLHEAITSASRESRLRQTAISKKEPWWTRSLEIQRSDARRAQRKYYSVKEERDRRYLRQKWKKAEAIYTRALNLAKRNHWAEICERVTPEEPFGTHFEVAKNPDRRHFQLSTTLRDNGLATDTPEETIKALLEFHFPSDTGDSDPAHTEIRSSSKIPPATQDDPRSPWQKLKKHLKASTTKRRQARTASTRTS</sequence>